<dbReference type="FunFam" id="1.25.40.20:FF:000413">
    <property type="entry name" value="Ankyrin repeat domain 23"/>
    <property type="match status" value="1"/>
</dbReference>
<dbReference type="GO" id="GO:0000976">
    <property type="term" value="F:transcription cis-regulatory region binding"/>
    <property type="evidence" value="ECO:0007669"/>
    <property type="project" value="TreeGrafter"/>
</dbReference>
<evidence type="ECO:0000256" key="1">
    <source>
        <dbReference type="ARBA" id="ARBA00004123"/>
    </source>
</evidence>
<keyword evidence="3 10" id="KW-0040">ANK repeat</keyword>
<accession>A0A4W2FXJ6</accession>
<evidence type="ECO:0000256" key="8">
    <source>
        <dbReference type="ARBA" id="ARBA00067257"/>
    </source>
</evidence>
<organism evidence="12 13">
    <name type="scientific">Bos indicus x Bos taurus</name>
    <name type="common">Hybrid cattle</name>
    <dbReference type="NCBI Taxonomy" id="30522"/>
    <lineage>
        <taxon>Eukaryota</taxon>
        <taxon>Metazoa</taxon>
        <taxon>Chordata</taxon>
        <taxon>Craniata</taxon>
        <taxon>Vertebrata</taxon>
        <taxon>Euteleostomi</taxon>
        <taxon>Mammalia</taxon>
        <taxon>Eutheria</taxon>
        <taxon>Laurasiatheria</taxon>
        <taxon>Artiodactyla</taxon>
        <taxon>Ruminantia</taxon>
        <taxon>Pecora</taxon>
        <taxon>Bovidae</taxon>
        <taxon>Bovinae</taxon>
        <taxon>Bos</taxon>
    </lineage>
</organism>
<evidence type="ECO:0000256" key="11">
    <source>
        <dbReference type="SAM" id="MobiDB-lite"/>
    </source>
</evidence>
<dbReference type="GeneTree" id="ENSGT00940000161920"/>
<comment type="subunit">
    <text evidence="7">Interacts with titin/TTN and MYPN.</text>
</comment>
<reference evidence="12" key="2">
    <citation type="submission" date="2025-08" db="UniProtKB">
        <authorList>
            <consortium name="Ensembl"/>
        </authorList>
    </citation>
    <scope>IDENTIFICATION</scope>
</reference>
<feature type="repeat" description="ANK" evidence="10">
    <location>
        <begin position="219"/>
        <end position="251"/>
    </location>
</feature>
<dbReference type="PANTHER" id="PTHR24193">
    <property type="entry name" value="ANKYRIN REPEAT PROTEIN"/>
    <property type="match status" value="1"/>
</dbReference>
<dbReference type="InterPro" id="IPR002110">
    <property type="entry name" value="Ankyrin_rpt"/>
</dbReference>
<evidence type="ECO:0000256" key="5">
    <source>
        <dbReference type="ARBA" id="ARBA00023242"/>
    </source>
</evidence>
<keyword evidence="5" id="KW-0539">Nucleus</keyword>
<gene>
    <name evidence="12" type="primary">ANKRD39</name>
</gene>
<feature type="repeat" description="ANK" evidence="10">
    <location>
        <begin position="318"/>
        <end position="350"/>
    </location>
</feature>
<feature type="repeat" description="ANK" evidence="10">
    <location>
        <begin position="252"/>
        <end position="284"/>
    </location>
</feature>
<feature type="region of interest" description="Disordered" evidence="11">
    <location>
        <begin position="158"/>
        <end position="180"/>
    </location>
</feature>
<dbReference type="PROSITE" id="PS50088">
    <property type="entry name" value="ANK_REPEAT"/>
    <property type="match status" value="4"/>
</dbReference>
<comment type="subcellular location">
    <subcellularLocation>
        <location evidence="1">Nucleus</location>
    </subcellularLocation>
</comment>
<dbReference type="Gene3D" id="1.25.40.20">
    <property type="entry name" value="Ankyrin repeat-containing domain"/>
    <property type="match status" value="2"/>
</dbReference>
<proteinExistence type="predicted"/>
<dbReference type="SMART" id="SM00248">
    <property type="entry name" value="ANK"/>
    <property type="match status" value="4"/>
</dbReference>
<dbReference type="Pfam" id="PF12796">
    <property type="entry name" value="Ank_2"/>
    <property type="match status" value="2"/>
</dbReference>
<evidence type="ECO:0000313" key="13">
    <source>
        <dbReference type="Proteomes" id="UP000429181"/>
    </source>
</evidence>
<evidence type="ECO:0000256" key="3">
    <source>
        <dbReference type="ARBA" id="ARBA00023043"/>
    </source>
</evidence>
<feature type="region of interest" description="Disordered" evidence="11">
    <location>
        <begin position="96"/>
        <end position="127"/>
    </location>
</feature>
<evidence type="ECO:0000256" key="9">
    <source>
        <dbReference type="ARBA" id="ARBA00082248"/>
    </source>
</evidence>
<keyword evidence="2" id="KW-0677">Repeat</keyword>
<evidence type="ECO:0000256" key="2">
    <source>
        <dbReference type="ARBA" id="ARBA00022737"/>
    </source>
</evidence>
<evidence type="ECO:0000256" key="7">
    <source>
        <dbReference type="ARBA" id="ARBA00065383"/>
    </source>
</evidence>
<dbReference type="AlphaFoldDB" id="A0A4W2FXJ6"/>
<dbReference type="PANTHER" id="PTHR24193:SF122">
    <property type="entry name" value="ANKYRIN REPEAT DOMAIN-CONTAINING PROTEIN 23"/>
    <property type="match status" value="1"/>
</dbReference>
<dbReference type="Ensembl" id="ENSBIXT00005018476.1">
    <property type="protein sequence ID" value="ENSBIXP00005010203.1"/>
    <property type="gene ID" value="ENSBIXG00005014888.1"/>
</dbReference>
<dbReference type="GO" id="GO:0045944">
    <property type="term" value="P:positive regulation of transcription by RNA polymerase II"/>
    <property type="evidence" value="ECO:0007669"/>
    <property type="project" value="TreeGrafter"/>
</dbReference>
<dbReference type="GO" id="GO:0005737">
    <property type="term" value="C:cytoplasm"/>
    <property type="evidence" value="ECO:0007669"/>
    <property type="project" value="UniProtKB-ARBA"/>
</dbReference>
<comment type="function">
    <text evidence="6">May be involved in the energy metabolism. Could be a molecular link between myofibrillar stretch-induced signaling pathways and muscle gene expression.</text>
</comment>
<sequence>MGVSEDAADSAENSSFSCLHRLSARGSILVRVTEPQSYLAWAQASALPSPCPPAGSTIKGLSCSAPLTEGLKSGGTMNFSIQQLVSGERVERTKLECGHGVPDPGGGLRSWRLGPQEAEARERQKLDEEKRRRLERFNSSRTNLENLADLEKLVQRRKEKRLKRRVPPKAPQPEVKPQPQAQLEPVGLEVFLKAAAENQEALIDKYLADGGDPNAHDKLHRTALHWACLKGHCELVNKLLEAGAAVDTRDLLDRTPVFWACRRGHLDILKQLLNWGAQVNARDKIWSTPLHVAVRTGHCDCLEHLIACGACIDAQDKEGDTALHEAVRHGRYRAMKLLLLYGAGLGVRNAASVTPVQLARDWQRGIQEALQAHVRHTRTRC</sequence>
<protein>
    <recommendedName>
        <fullName evidence="8">Ankyrin repeat domain-containing protein 23</fullName>
    </recommendedName>
    <alternativeName>
        <fullName evidence="9">Diabetes-related ankyrin repeat protein</fullName>
    </alternativeName>
</protein>
<dbReference type="FunFam" id="1.25.40.20:FF:000093">
    <property type="entry name" value="ankyrin repeat domain-containing protein 2"/>
    <property type="match status" value="1"/>
</dbReference>
<keyword evidence="4" id="KW-0175">Coiled coil</keyword>
<name>A0A4W2FXJ6_BOBOX</name>
<dbReference type="PROSITE" id="PS50297">
    <property type="entry name" value="ANK_REP_REGION"/>
    <property type="match status" value="4"/>
</dbReference>
<dbReference type="InterPro" id="IPR050663">
    <property type="entry name" value="Ankyrin-SOCS_Box"/>
</dbReference>
<reference evidence="12 13" key="1">
    <citation type="submission" date="2018-11" db="EMBL/GenBank/DDBJ databases">
        <title>Haplotype-resolved cattle genomes.</title>
        <authorList>
            <person name="Low W.Y."/>
            <person name="Tearle R."/>
            <person name="Bickhart D.M."/>
            <person name="Rosen B.D."/>
            <person name="Koren S."/>
            <person name="Rhie A."/>
            <person name="Hiendleder S."/>
            <person name="Phillippy A.M."/>
            <person name="Smith T.P.L."/>
            <person name="Williams J.L."/>
        </authorList>
    </citation>
    <scope>NUCLEOTIDE SEQUENCE [LARGE SCALE GENOMIC DNA]</scope>
</reference>
<dbReference type="SUPFAM" id="SSF48403">
    <property type="entry name" value="Ankyrin repeat"/>
    <property type="match status" value="1"/>
</dbReference>
<dbReference type="GO" id="GO:0005634">
    <property type="term" value="C:nucleus"/>
    <property type="evidence" value="ECO:0007669"/>
    <property type="project" value="UniProtKB-SubCell"/>
</dbReference>
<evidence type="ECO:0000256" key="4">
    <source>
        <dbReference type="ARBA" id="ARBA00023054"/>
    </source>
</evidence>
<feature type="compositionally biased region" description="Basic and acidic residues" evidence="11">
    <location>
        <begin position="118"/>
        <end position="127"/>
    </location>
</feature>
<dbReference type="Proteomes" id="UP000429181">
    <property type="component" value="Chromosome 11"/>
</dbReference>
<evidence type="ECO:0000313" key="12">
    <source>
        <dbReference type="Ensembl" id="ENSBIXP00005010203.1"/>
    </source>
</evidence>
<evidence type="ECO:0000256" key="10">
    <source>
        <dbReference type="PROSITE-ProRule" id="PRU00023"/>
    </source>
</evidence>
<dbReference type="InterPro" id="IPR036770">
    <property type="entry name" value="Ankyrin_rpt-contain_sf"/>
</dbReference>
<evidence type="ECO:0000256" key="6">
    <source>
        <dbReference type="ARBA" id="ARBA00058558"/>
    </source>
</evidence>
<feature type="repeat" description="ANK" evidence="10">
    <location>
        <begin position="285"/>
        <end position="317"/>
    </location>
</feature>
<feature type="compositionally biased region" description="Basic residues" evidence="11">
    <location>
        <begin position="158"/>
        <end position="167"/>
    </location>
</feature>